<keyword evidence="3" id="KW-1185">Reference proteome</keyword>
<keyword evidence="1" id="KW-0378">Hydrolase</keyword>
<dbReference type="InterPro" id="IPR001087">
    <property type="entry name" value="GDSL"/>
</dbReference>
<dbReference type="InterPro" id="IPR051058">
    <property type="entry name" value="GDSL_Est/Lipase"/>
</dbReference>
<dbReference type="OrthoDB" id="1600564at2759"/>
<dbReference type="Gene3D" id="3.40.50.1110">
    <property type="entry name" value="SGNH hydrolase"/>
    <property type="match status" value="1"/>
</dbReference>
<dbReference type="EMBL" id="SRPY01001440">
    <property type="protein sequence ID" value="KAG5913105.1"/>
    <property type="molecule type" value="Genomic_DNA"/>
</dbReference>
<dbReference type="AlphaFoldDB" id="A0A8K0IZW7"/>
<reference evidence="2" key="1">
    <citation type="journal article" date="2020" name="bioRxiv">
        <title>Whole genome comparisons of ergot fungi reveals the divergence and evolution of species within the genus Claviceps are the result of varying mechanisms driving genome evolution and host range expansion.</title>
        <authorList>
            <person name="Wyka S.A."/>
            <person name="Mondo S.J."/>
            <person name="Liu M."/>
            <person name="Dettman J."/>
            <person name="Nalam V."/>
            <person name="Broders K.D."/>
        </authorList>
    </citation>
    <scope>NUCLEOTIDE SEQUENCE</scope>
    <source>
        <strain evidence="2">CCC 489</strain>
    </source>
</reference>
<dbReference type="PANTHER" id="PTHR45648">
    <property type="entry name" value="GDSL LIPASE/ACYLHYDROLASE FAMILY PROTEIN (AFU_ORTHOLOGUE AFUA_4G14700)"/>
    <property type="match status" value="1"/>
</dbReference>
<proteinExistence type="predicted"/>
<dbReference type="InterPro" id="IPR036514">
    <property type="entry name" value="SGNH_hydro_sf"/>
</dbReference>
<dbReference type="CDD" id="cd01846">
    <property type="entry name" value="fatty_acyltransferase_like"/>
    <property type="match status" value="1"/>
</dbReference>
<evidence type="ECO:0008006" key="4">
    <source>
        <dbReference type="Google" id="ProtNLM"/>
    </source>
</evidence>
<gene>
    <name evidence="2" type="ORF">E4U42_001474</name>
</gene>
<evidence type="ECO:0000313" key="2">
    <source>
        <dbReference type="EMBL" id="KAG5913105.1"/>
    </source>
</evidence>
<accession>A0A8K0IZW7</accession>
<dbReference type="PANTHER" id="PTHR45648:SF22">
    <property type="entry name" value="GDSL LIPASE_ACYLHYDROLASE FAMILY PROTEIN (AFU_ORTHOLOGUE AFUA_4G14700)"/>
    <property type="match status" value="1"/>
</dbReference>
<dbReference type="Proteomes" id="UP000811619">
    <property type="component" value="Unassembled WGS sequence"/>
</dbReference>
<dbReference type="GO" id="GO:0016788">
    <property type="term" value="F:hydrolase activity, acting on ester bonds"/>
    <property type="evidence" value="ECO:0007669"/>
    <property type="project" value="InterPro"/>
</dbReference>
<dbReference type="Pfam" id="PF00657">
    <property type="entry name" value="Lipase_GDSL"/>
    <property type="match status" value="1"/>
</dbReference>
<evidence type="ECO:0000313" key="3">
    <source>
        <dbReference type="Proteomes" id="UP000811619"/>
    </source>
</evidence>
<evidence type="ECO:0000256" key="1">
    <source>
        <dbReference type="ARBA" id="ARBA00022801"/>
    </source>
</evidence>
<comment type="caution">
    <text evidence="2">The sequence shown here is derived from an EMBL/GenBank/DDBJ whole genome shotgun (WGS) entry which is preliminary data.</text>
</comment>
<dbReference type="SUPFAM" id="SSF52266">
    <property type="entry name" value="SGNH hydrolase"/>
    <property type="match status" value="1"/>
</dbReference>
<protein>
    <recommendedName>
        <fullName evidence="4">Acetylesterase</fullName>
    </recommendedName>
</protein>
<organism evidence="2 3">
    <name type="scientific">Claviceps africana</name>
    <dbReference type="NCBI Taxonomy" id="83212"/>
    <lineage>
        <taxon>Eukaryota</taxon>
        <taxon>Fungi</taxon>
        <taxon>Dikarya</taxon>
        <taxon>Ascomycota</taxon>
        <taxon>Pezizomycotina</taxon>
        <taxon>Sordariomycetes</taxon>
        <taxon>Hypocreomycetidae</taxon>
        <taxon>Hypocreales</taxon>
        <taxon>Clavicipitaceae</taxon>
        <taxon>Claviceps</taxon>
    </lineage>
</organism>
<sequence>MLPPSNATASGGASWARLVASATGASLYNYAVSGAQCTNDIDTRTIDLVDGPAPFPSVLGYQIPLFARDARLPGLYPSRRPDNTLYALWIGTNDVGVGGFLADRNRPNTTLSDFLDCTWTVLDALHRAGARRFVLLNLAPLSLAPMYAAPGESGTGNNEYWRNKTAYPVQQFARKLRQYVTSINSLWRYGAGYHFDAAVPPRWPGAVLSIFDVHALMTDVIADPAAYLDAPANVRTPYRICLDGCVEAKEPKTSFMWYDELHPSERMHALYAKHFVDVVRGRSKYGTHYR</sequence>
<name>A0A8K0IZW7_9HYPO</name>